<dbReference type="OrthoDB" id="425114at2759"/>
<comment type="cofactor">
    <cofactor evidence="1">
        <name>pyridoxal 5'-phosphate</name>
        <dbReference type="ChEBI" id="CHEBI:597326"/>
    </cofactor>
</comment>
<evidence type="ECO:0000256" key="2">
    <source>
        <dbReference type="ARBA" id="ARBA00022898"/>
    </source>
</evidence>
<reference evidence="4" key="1">
    <citation type="journal article" date="2021" name="Nat. Commun.">
        <title>Genetic determinants of endophytism in the Arabidopsis root mycobiome.</title>
        <authorList>
            <person name="Mesny F."/>
            <person name="Miyauchi S."/>
            <person name="Thiergart T."/>
            <person name="Pickel B."/>
            <person name="Atanasova L."/>
            <person name="Karlsson M."/>
            <person name="Huettel B."/>
            <person name="Barry K.W."/>
            <person name="Haridas S."/>
            <person name="Chen C."/>
            <person name="Bauer D."/>
            <person name="Andreopoulos W."/>
            <person name="Pangilinan J."/>
            <person name="LaButti K."/>
            <person name="Riley R."/>
            <person name="Lipzen A."/>
            <person name="Clum A."/>
            <person name="Drula E."/>
            <person name="Henrissat B."/>
            <person name="Kohler A."/>
            <person name="Grigoriev I.V."/>
            <person name="Martin F.M."/>
            <person name="Hacquard S."/>
        </authorList>
    </citation>
    <scope>NUCLEOTIDE SEQUENCE</scope>
    <source>
        <strain evidence="4">MPI-SDFR-AT-0068</strain>
    </source>
</reference>
<sequence>MSSELAQRIQTALDAATARYITRNSRSKTLHDEAIKSMPGGNTRTVLHASPFPVVIKSGKGHQLTSEDGHTYTDLTGEFTAALYGHSNPVILSAIRDVLDNVGMNVGGNTAQEQVFARELCSRFNLEHVRFCNSGTEANIHALAAARAFTKKRKVVTFTGGYHGAVIGFKEGKPEVNNVDLDDWVVARYNDLDSARTAIESEGVAAVLVEGMQGSGGGLPGHSEFLQGIQDAASKAGVLLIIDEVMTSRLSGGGISELRGLKPDLKTFGKYLGGGLAFGAFGGRADIMSAFDPRVPGALSHSGTFNNNTLVTHAGHVGLSKIYTPEVAAQFTKSGDDLRGRLNTATEGTRVVFTGIGTIMGVHFPKDGTRVIERSGEVEEIDTLRDLFWLDMMEEGFWVVRRGFIALVLGTPAAEFDRFVACVEAWVSKREDIVKL</sequence>
<protein>
    <submittedName>
        <fullName evidence="4">Pyridoxal phosphate-dependent transferase</fullName>
    </submittedName>
</protein>
<evidence type="ECO:0000256" key="3">
    <source>
        <dbReference type="RuleBase" id="RU003560"/>
    </source>
</evidence>
<dbReference type="Gene3D" id="3.40.640.10">
    <property type="entry name" value="Type I PLP-dependent aspartate aminotransferase-like (Major domain)"/>
    <property type="match status" value="1"/>
</dbReference>
<dbReference type="InterPro" id="IPR015421">
    <property type="entry name" value="PyrdxlP-dep_Trfase_major"/>
</dbReference>
<evidence type="ECO:0000313" key="4">
    <source>
        <dbReference type="EMBL" id="KAH7257278.1"/>
    </source>
</evidence>
<name>A0A8K0S8J1_9HYPO</name>
<dbReference type="PANTHER" id="PTHR43713:SF3">
    <property type="entry name" value="GLUTAMATE-1-SEMIALDEHYDE 2,1-AMINOMUTASE 1, CHLOROPLASTIC-RELATED"/>
    <property type="match status" value="1"/>
</dbReference>
<dbReference type="GO" id="GO:0008483">
    <property type="term" value="F:transaminase activity"/>
    <property type="evidence" value="ECO:0007669"/>
    <property type="project" value="InterPro"/>
</dbReference>
<dbReference type="InterPro" id="IPR005814">
    <property type="entry name" value="Aminotrans_3"/>
</dbReference>
<dbReference type="Gene3D" id="3.90.1150.10">
    <property type="entry name" value="Aspartate Aminotransferase, domain 1"/>
    <property type="match status" value="1"/>
</dbReference>
<dbReference type="InterPro" id="IPR015422">
    <property type="entry name" value="PyrdxlP-dep_Trfase_small"/>
</dbReference>
<dbReference type="PANTHER" id="PTHR43713">
    <property type="entry name" value="GLUTAMATE-1-SEMIALDEHYDE 2,1-AMINOMUTASE"/>
    <property type="match status" value="1"/>
</dbReference>
<organism evidence="4 5">
    <name type="scientific">Fusarium tricinctum</name>
    <dbReference type="NCBI Taxonomy" id="61284"/>
    <lineage>
        <taxon>Eukaryota</taxon>
        <taxon>Fungi</taxon>
        <taxon>Dikarya</taxon>
        <taxon>Ascomycota</taxon>
        <taxon>Pezizomycotina</taxon>
        <taxon>Sordariomycetes</taxon>
        <taxon>Hypocreomycetidae</taxon>
        <taxon>Hypocreales</taxon>
        <taxon>Nectriaceae</taxon>
        <taxon>Fusarium</taxon>
        <taxon>Fusarium tricinctum species complex</taxon>
    </lineage>
</organism>
<dbReference type="Pfam" id="PF00202">
    <property type="entry name" value="Aminotran_3"/>
    <property type="match status" value="1"/>
</dbReference>
<keyword evidence="5" id="KW-1185">Reference proteome</keyword>
<keyword evidence="2 3" id="KW-0663">Pyridoxal phosphate</keyword>
<proteinExistence type="inferred from homology"/>
<keyword evidence="4" id="KW-0808">Transferase</keyword>
<gene>
    <name evidence="4" type="ORF">BKA59DRAFT_389829</name>
</gene>
<dbReference type="InterPro" id="IPR015424">
    <property type="entry name" value="PyrdxlP-dep_Trfase"/>
</dbReference>
<dbReference type="GO" id="GO:0030170">
    <property type="term" value="F:pyridoxal phosphate binding"/>
    <property type="evidence" value="ECO:0007669"/>
    <property type="project" value="InterPro"/>
</dbReference>
<dbReference type="SUPFAM" id="SSF53383">
    <property type="entry name" value="PLP-dependent transferases"/>
    <property type="match status" value="1"/>
</dbReference>
<comment type="caution">
    <text evidence="4">The sequence shown here is derived from an EMBL/GenBank/DDBJ whole genome shotgun (WGS) entry which is preliminary data.</text>
</comment>
<evidence type="ECO:0000313" key="5">
    <source>
        <dbReference type="Proteomes" id="UP000813427"/>
    </source>
</evidence>
<dbReference type="EMBL" id="JAGPXF010000002">
    <property type="protein sequence ID" value="KAH7257278.1"/>
    <property type="molecule type" value="Genomic_DNA"/>
</dbReference>
<evidence type="ECO:0000256" key="1">
    <source>
        <dbReference type="ARBA" id="ARBA00001933"/>
    </source>
</evidence>
<dbReference type="AlphaFoldDB" id="A0A8K0S8J1"/>
<comment type="similarity">
    <text evidence="3">Belongs to the class-III pyridoxal-phosphate-dependent aminotransferase family.</text>
</comment>
<dbReference type="Proteomes" id="UP000813427">
    <property type="component" value="Unassembled WGS sequence"/>
</dbReference>
<accession>A0A8K0S8J1</accession>